<evidence type="ECO:0000313" key="20">
    <source>
        <dbReference type="WBParaSite" id="Pan_g12030.t1"/>
    </source>
</evidence>
<evidence type="ECO:0000256" key="9">
    <source>
        <dbReference type="ARBA" id="ARBA00022839"/>
    </source>
</evidence>
<evidence type="ECO:0000256" key="13">
    <source>
        <dbReference type="ARBA" id="ARBA00023242"/>
    </source>
</evidence>
<evidence type="ECO:0000256" key="2">
    <source>
        <dbReference type="ARBA" id="ARBA00022553"/>
    </source>
</evidence>
<evidence type="ECO:0000256" key="4">
    <source>
        <dbReference type="ARBA" id="ARBA00022722"/>
    </source>
</evidence>
<dbReference type="SMART" id="SM00279">
    <property type="entry name" value="HhH2"/>
    <property type="match status" value="1"/>
</dbReference>
<dbReference type="GO" id="GO:0008409">
    <property type="term" value="F:5'-3' exonuclease activity"/>
    <property type="evidence" value="ECO:0007669"/>
    <property type="project" value="UniProtKB-UniRule"/>
</dbReference>
<dbReference type="Proteomes" id="UP000492821">
    <property type="component" value="Unassembled WGS sequence"/>
</dbReference>
<feature type="domain" description="XPG N-terminal" evidence="18">
    <location>
        <begin position="1"/>
        <end position="107"/>
    </location>
</feature>
<dbReference type="GO" id="GO:0000287">
    <property type="term" value="F:magnesium ion binding"/>
    <property type="evidence" value="ECO:0007669"/>
    <property type="project" value="UniProtKB-UniRule"/>
</dbReference>
<evidence type="ECO:0000256" key="5">
    <source>
        <dbReference type="ARBA" id="ARBA00022723"/>
    </source>
</evidence>
<dbReference type="GO" id="GO:0005730">
    <property type="term" value="C:nucleolus"/>
    <property type="evidence" value="ECO:0007669"/>
    <property type="project" value="UniProtKB-SubCell"/>
</dbReference>
<keyword evidence="9 15" id="KW-0269">Exonuclease</keyword>
<dbReference type="InterPro" id="IPR008918">
    <property type="entry name" value="HhH2"/>
</dbReference>
<comment type="cofactor">
    <cofactor evidence="15">
        <name>Mg(2+)</name>
        <dbReference type="ChEBI" id="CHEBI:18420"/>
    </cofactor>
    <text evidence="15">Binds 2 magnesium ions per subunit. They probably participate in the reaction catalyzed by the enzyme. May bind an additional third magnesium ion after substrate binding.</text>
</comment>
<keyword evidence="6 15" id="KW-0255">Endonuclease</keyword>
<dbReference type="CDD" id="cd09867">
    <property type="entry name" value="PIN_FEN1"/>
    <property type="match status" value="1"/>
</dbReference>
<evidence type="ECO:0000256" key="15">
    <source>
        <dbReference type="HAMAP-Rule" id="MF_03140"/>
    </source>
</evidence>
<evidence type="ECO:0000256" key="10">
    <source>
        <dbReference type="ARBA" id="ARBA00022842"/>
    </source>
</evidence>
<keyword evidence="2 15" id="KW-0597">Phosphoprotein</keyword>
<dbReference type="PRINTS" id="PR00853">
    <property type="entry name" value="XPGRADSUPER"/>
</dbReference>
<evidence type="ECO:0000256" key="7">
    <source>
        <dbReference type="ARBA" id="ARBA00022763"/>
    </source>
</evidence>
<keyword evidence="8 15" id="KW-0378">Hydrolase</keyword>
<dbReference type="GO" id="GO:0017108">
    <property type="term" value="F:5'-flap endonuclease activity"/>
    <property type="evidence" value="ECO:0007669"/>
    <property type="project" value="UniProtKB-UniRule"/>
</dbReference>
<keyword evidence="10 15" id="KW-0460">Magnesium</keyword>
<evidence type="ECO:0000256" key="14">
    <source>
        <dbReference type="ARBA" id="ARBA00034726"/>
    </source>
</evidence>
<dbReference type="InterPro" id="IPR006085">
    <property type="entry name" value="XPG_DNA_repair_N"/>
</dbReference>
<dbReference type="Pfam" id="PF00752">
    <property type="entry name" value="XPG_N"/>
    <property type="match status" value="1"/>
</dbReference>
<dbReference type="InterPro" id="IPR006084">
    <property type="entry name" value="XPG/Rad2"/>
</dbReference>
<comment type="subcellular location">
    <subcellularLocation>
        <location evidence="1 15">Mitochondrion</location>
    </subcellularLocation>
    <subcellularLocation>
        <location evidence="15">Nucleus</location>
        <location evidence="15">Nucleolus</location>
    </subcellularLocation>
    <subcellularLocation>
        <location evidence="15">Nucleus</location>
        <location evidence="15">Nucleoplasm</location>
    </subcellularLocation>
    <text evidence="15">Resides mostly in the nucleoli and relocalizes to the nucleoplasm upon DNA damage.</text>
</comment>
<dbReference type="PROSITE" id="PS00841">
    <property type="entry name" value="XPG_1"/>
    <property type="match status" value="1"/>
</dbReference>
<keyword evidence="5 15" id="KW-0479">Metal-binding</keyword>
<dbReference type="InterPro" id="IPR029060">
    <property type="entry name" value="PIN-like_dom_sf"/>
</dbReference>
<dbReference type="GO" id="GO:0043137">
    <property type="term" value="P:DNA replication, removal of RNA primer"/>
    <property type="evidence" value="ECO:0007669"/>
    <property type="project" value="UniProtKB-UniRule"/>
</dbReference>
<dbReference type="GO" id="GO:0005739">
    <property type="term" value="C:mitochondrion"/>
    <property type="evidence" value="ECO:0007669"/>
    <property type="project" value="UniProtKB-SubCell"/>
</dbReference>
<dbReference type="PROSITE" id="PS00842">
    <property type="entry name" value="XPG_2"/>
    <property type="match status" value="1"/>
</dbReference>
<accession>A0A7E4USN8</accession>
<evidence type="ECO:0000259" key="18">
    <source>
        <dbReference type="SMART" id="SM00485"/>
    </source>
</evidence>
<keyword evidence="12 15" id="KW-0234">DNA repair</keyword>
<dbReference type="SMART" id="SM00485">
    <property type="entry name" value="XPGN"/>
    <property type="match status" value="1"/>
</dbReference>
<feature type="compositionally biased region" description="Basic residues" evidence="16">
    <location>
        <begin position="368"/>
        <end position="382"/>
    </location>
</feature>
<feature type="region of interest" description="Disordered" evidence="16">
    <location>
        <begin position="339"/>
        <end position="382"/>
    </location>
</feature>
<reference evidence="19" key="1">
    <citation type="journal article" date="2013" name="Genetics">
        <title>The draft genome and transcriptome of Panagrellus redivivus are shaped by the harsh demands of a free-living lifestyle.</title>
        <authorList>
            <person name="Srinivasan J."/>
            <person name="Dillman A.R."/>
            <person name="Macchietto M.G."/>
            <person name="Heikkinen L."/>
            <person name="Lakso M."/>
            <person name="Fracchia K.M."/>
            <person name="Antoshechkin I."/>
            <person name="Mortazavi A."/>
            <person name="Wong G."/>
            <person name="Sternberg P.W."/>
        </authorList>
    </citation>
    <scope>NUCLEOTIDE SEQUENCE [LARGE SCALE GENOMIC DNA]</scope>
    <source>
        <strain evidence="19">MT8872</strain>
    </source>
</reference>
<dbReference type="SMART" id="SM00484">
    <property type="entry name" value="XPGI"/>
    <property type="match status" value="1"/>
</dbReference>
<evidence type="ECO:0000313" key="19">
    <source>
        <dbReference type="Proteomes" id="UP000492821"/>
    </source>
</evidence>
<dbReference type="SUPFAM" id="SSF88723">
    <property type="entry name" value="PIN domain-like"/>
    <property type="match status" value="1"/>
</dbReference>
<reference evidence="20" key="2">
    <citation type="submission" date="2020-10" db="UniProtKB">
        <authorList>
            <consortium name="WormBaseParasite"/>
        </authorList>
    </citation>
    <scope>IDENTIFICATION</scope>
</reference>
<dbReference type="PANTHER" id="PTHR11081:SF9">
    <property type="entry name" value="FLAP ENDONUCLEASE 1"/>
    <property type="match status" value="1"/>
</dbReference>
<dbReference type="FunFam" id="1.10.150.20:FF:000009">
    <property type="entry name" value="Flap endonuclease 1"/>
    <property type="match status" value="1"/>
</dbReference>
<comment type="similarity">
    <text evidence="14 15">Belongs to the XPG/RAD2 endonuclease family. FEN1 subfamily.</text>
</comment>
<evidence type="ECO:0000256" key="3">
    <source>
        <dbReference type="ARBA" id="ARBA00022705"/>
    </source>
</evidence>
<evidence type="ECO:0000256" key="16">
    <source>
        <dbReference type="SAM" id="MobiDB-lite"/>
    </source>
</evidence>
<evidence type="ECO:0000259" key="17">
    <source>
        <dbReference type="SMART" id="SM00484"/>
    </source>
</evidence>
<dbReference type="AlphaFoldDB" id="A0A7E4USN8"/>
<sequence length="382" mass="42764">MGIKDLSKVIGDHSPNSIKENDIKAYFGRKIAIDASMSLYQFLIAIRQDGANLQDESGETTSHLNGMFYRTIRMMEHGIKPVYVFDGKPPELKSGELEKRSEKRAEAEKQLNEAVEKGDTESINKFNRRLVRVTQQQNEDAKKLLRIMGVPVVDAPCEAEAQCAELVKAGKVYATATEDMDALTFGSNVLVRHLTFSEAKKVPIKEFNLEKILKDLGFSMDQFIDLCIMLGCDYCPSIRGVGPKKAFELLTNFGTIESVLENIDLDKYPPPEDWQFAAARNLFQSPDVTPGSTVELKWAEPDEAALIEFMCKEKGFAEDRVKSALQRLHKGRATGAQGRIDSFFTRTEVKSTEPSAKKRKAEEDKNAKKPKAGAKKPYKKGK</sequence>
<dbReference type="GO" id="GO:0005654">
    <property type="term" value="C:nucleoplasm"/>
    <property type="evidence" value="ECO:0007669"/>
    <property type="project" value="UniProtKB-SubCell"/>
</dbReference>
<dbReference type="InterPro" id="IPR023426">
    <property type="entry name" value="Flap_endonuc"/>
</dbReference>
<dbReference type="Gene3D" id="1.10.150.20">
    <property type="entry name" value="5' to 3' exonuclease, C-terminal subdomain"/>
    <property type="match status" value="1"/>
</dbReference>
<dbReference type="InterPro" id="IPR036279">
    <property type="entry name" value="5-3_exonuclease_C_sf"/>
</dbReference>
<organism evidence="19 20">
    <name type="scientific">Panagrellus redivivus</name>
    <name type="common">Microworm</name>
    <dbReference type="NCBI Taxonomy" id="6233"/>
    <lineage>
        <taxon>Eukaryota</taxon>
        <taxon>Metazoa</taxon>
        <taxon>Ecdysozoa</taxon>
        <taxon>Nematoda</taxon>
        <taxon>Chromadorea</taxon>
        <taxon>Rhabditida</taxon>
        <taxon>Tylenchina</taxon>
        <taxon>Panagrolaimomorpha</taxon>
        <taxon>Panagrolaimoidea</taxon>
        <taxon>Panagrolaimidae</taxon>
        <taxon>Panagrellus</taxon>
    </lineage>
</organism>
<keyword evidence="7 15" id="KW-0227">DNA damage</keyword>
<feature type="domain" description="XPG-I" evidence="17">
    <location>
        <begin position="146"/>
        <end position="218"/>
    </location>
</feature>
<dbReference type="PANTHER" id="PTHR11081">
    <property type="entry name" value="FLAP ENDONUCLEASE FAMILY MEMBER"/>
    <property type="match status" value="1"/>
</dbReference>
<dbReference type="InterPro" id="IPR019974">
    <property type="entry name" value="XPG_CS"/>
</dbReference>
<keyword evidence="3 15" id="KW-0235">DNA replication</keyword>
<comment type="function">
    <text evidence="15">Structure-specific nuclease with 5'-flap endonuclease and 5'-3' exonuclease activities involved in DNA replication and repair. During DNA replication, cleaves the 5'-overhanging flap structure that is generated by displacement synthesis when DNA polymerase encounters the 5'-end of a downstream Okazaki fragment. It enters the flap from the 5'-end and then tracks to cleave the flap base, leaving a nick for ligation. Also involved in the long patch base excision repair (LP-BER) pathway, by cleaving within the apurinic/apyrimidinic (AP) site-terminated flap. Acts as a genome stabilization factor that prevents flaps from equilibrating into structures that lead to duplications and deletions. Also possesses 5'-3' exonuclease activity on nicked or gapped double-stranded DNA, and exhibits RNase H activity. Also involved in replication and repair of rDNA and in repairing mitochondrial DNA.</text>
</comment>
<evidence type="ECO:0000256" key="6">
    <source>
        <dbReference type="ARBA" id="ARBA00022759"/>
    </source>
</evidence>
<evidence type="ECO:0000256" key="11">
    <source>
        <dbReference type="ARBA" id="ARBA00023128"/>
    </source>
</evidence>
<keyword evidence="13 15" id="KW-0539">Nucleus</keyword>
<keyword evidence="11 15" id="KW-0496">Mitochondrion</keyword>
<keyword evidence="19" id="KW-1185">Reference proteome</keyword>
<dbReference type="SUPFAM" id="SSF47807">
    <property type="entry name" value="5' to 3' exonuclease, C-terminal subdomain"/>
    <property type="match status" value="1"/>
</dbReference>
<evidence type="ECO:0000256" key="1">
    <source>
        <dbReference type="ARBA" id="ARBA00004173"/>
    </source>
</evidence>
<protein>
    <recommendedName>
        <fullName evidence="15">Flap endonuclease 1</fullName>
        <shortName evidence="15">FEN-1</shortName>
        <ecNumber evidence="15">3.1.-.-</ecNumber>
    </recommendedName>
    <alternativeName>
        <fullName evidence="15">Flap structure-specific endonuclease 1</fullName>
    </alternativeName>
</protein>
<evidence type="ECO:0000256" key="8">
    <source>
        <dbReference type="ARBA" id="ARBA00022801"/>
    </source>
</evidence>
<dbReference type="Pfam" id="PF00867">
    <property type="entry name" value="XPG_I"/>
    <property type="match status" value="1"/>
</dbReference>
<dbReference type="GO" id="GO:0004523">
    <property type="term" value="F:RNA-DNA hybrid ribonuclease activity"/>
    <property type="evidence" value="ECO:0007669"/>
    <property type="project" value="TreeGrafter"/>
</dbReference>
<dbReference type="HAMAP" id="MF_00614">
    <property type="entry name" value="Fen"/>
    <property type="match status" value="1"/>
</dbReference>
<dbReference type="FunFam" id="3.40.50.1010:FF:000003">
    <property type="entry name" value="Flap endonuclease 1"/>
    <property type="match status" value="1"/>
</dbReference>
<name>A0A7E4USN8_PANRE</name>
<dbReference type="CDD" id="cd09907">
    <property type="entry name" value="H3TH_FEN1-Euk"/>
    <property type="match status" value="1"/>
</dbReference>
<dbReference type="GO" id="GO:0006284">
    <property type="term" value="P:base-excision repair"/>
    <property type="evidence" value="ECO:0007669"/>
    <property type="project" value="UniProtKB-UniRule"/>
</dbReference>
<evidence type="ECO:0000256" key="12">
    <source>
        <dbReference type="ARBA" id="ARBA00023204"/>
    </source>
</evidence>
<dbReference type="InterPro" id="IPR006086">
    <property type="entry name" value="XPG-I_dom"/>
</dbReference>
<dbReference type="EC" id="3.1.-.-" evidence="15"/>
<keyword evidence="4 15" id="KW-0540">Nuclease</keyword>
<dbReference type="WBParaSite" id="Pan_g12030.t1">
    <property type="protein sequence ID" value="Pan_g12030.t1"/>
    <property type="gene ID" value="Pan_g12030"/>
</dbReference>
<dbReference type="GO" id="GO:0003677">
    <property type="term" value="F:DNA binding"/>
    <property type="evidence" value="ECO:0007669"/>
    <property type="project" value="UniProtKB-UniRule"/>
</dbReference>
<dbReference type="Gene3D" id="3.40.50.1010">
    <property type="entry name" value="5'-nuclease"/>
    <property type="match status" value="1"/>
</dbReference>
<dbReference type="GO" id="GO:0030145">
    <property type="term" value="F:manganese ion binding"/>
    <property type="evidence" value="ECO:0007669"/>
    <property type="project" value="TreeGrafter"/>
</dbReference>
<proteinExistence type="inferred from homology"/>